<comment type="caution">
    <text evidence="1">The sequence shown here is derived from an EMBL/GenBank/DDBJ whole genome shotgun (WGS) entry which is preliminary data.</text>
</comment>
<dbReference type="AlphaFoldDB" id="X1G294"/>
<sequence length="92" mass="10302">RPEFALVHISRPLYPLLKMALDFAGFDVEEITTVSSKKNQVLLYPFYFLITLFTAMKGKKGNAKYWIKESNRANVLMGGNALMVMAGVSKGN</sequence>
<reference evidence="1" key="1">
    <citation type="journal article" date="2014" name="Front. Microbiol.">
        <title>High frequency of phylogenetically diverse reductive dehalogenase-homologous genes in deep subseafloor sedimentary metagenomes.</title>
        <authorList>
            <person name="Kawai M."/>
            <person name="Futagami T."/>
            <person name="Toyoda A."/>
            <person name="Takaki Y."/>
            <person name="Nishi S."/>
            <person name="Hori S."/>
            <person name="Arai W."/>
            <person name="Tsubouchi T."/>
            <person name="Morono Y."/>
            <person name="Uchiyama I."/>
            <person name="Ito T."/>
            <person name="Fujiyama A."/>
            <person name="Inagaki F."/>
            <person name="Takami H."/>
        </authorList>
    </citation>
    <scope>NUCLEOTIDE SEQUENCE</scope>
    <source>
        <strain evidence="1">Expedition CK06-06</strain>
    </source>
</reference>
<feature type="non-terminal residue" evidence="1">
    <location>
        <position position="1"/>
    </location>
</feature>
<gene>
    <name evidence="1" type="ORF">S03H2_15763</name>
</gene>
<accession>X1G294</accession>
<evidence type="ECO:0000313" key="1">
    <source>
        <dbReference type="EMBL" id="GAH35709.1"/>
    </source>
</evidence>
<organism evidence="1">
    <name type="scientific">marine sediment metagenome</name>
    <dbReference type="NCBI Taxonomy" id="412755"/>
    <lineage>
        <taxon>unclassified sequences</taxon>
        <taxon>metagenomes</taxon>
        <taxon>ecological metagenomes</taxon>
    </lineage>
</organism>
<proteinExistence type="predicted"/>
<name>X1G294_9ZZZZ</name>
<dbReference type="EMBL" id="BARU01008022">
    <property type="protein sequence ID" value="GAH35709.1"/>
    <property type="molecule type" value="Genomic_DNA"/>
</dbReference>
<protein>
    <submittedName>
        <fullName evidence="1">Uncharacterized protein</fullName>
    </submittedName>
</protein>